<reference evidence="1 2" key="1">
    <citation type="journal article" date="2021" name="Microorganisms">
        <title>Genome Evolution of Filamentous Cyanobacterium Nostoc Species: From Facultative Symbiosis to Free Living.</title>
        <authorList>
            <person name="Huo D."/>
            <person name="Li H."/>
            <person name="Cai F."/>
            <person name="Guo X."/>
            <person name="Qiao Z."/>
            <person name="Wang W."/>
            <person name="Yu G."/>
            <person name="Li R."/>
        </authorList>
    </citation>
    <scope>NUCLEOTIDE SEQUENCE [LARGE SCALE GENOMIC DNA]</scope>
    <source>
        <strain evidence="1 2">CHAB 5714</strain>
    </source>
</reference>
<keyword evidence="2" id="KW-1185">Reference proteome</keyword>
<comment type="caution">
    <text evidence="1">The sequence shown here is derived from an EMBL/GenBank/DDBJ whole genome shotgun (WGS) entry which is preliminary data.</text>
</comment>
<gene>
    <name evidence="1" type="ORF">LC586_39090</name>
</gene>
<evidence type="ECO:0000313" key="1">
    <source>
        <dbReference type="EMBL" id="MCC5604978.1"/>
    </source>
</evidence>
<dbReference type="RefSeq" id="WP_229491148.1">
    <property type="nucleotide sequence ID" value="NZ_JAIVFQ010000179.1"/>
</dbReference>
<name>A0ABS8INP2_9NOSO</name>
<evidence type="ECO:0000313" key="2">
    <source>
        <dbReference type="Proteomes" id="UP001199525"/>
    </source>
</evidence>
<sequence>MSTYLVALAKGITHHPNTFDARTASLAELKKADAARIVALTATRLEQDGTNALRLFDDSREIDGLLLAMQTAGTLKSLVKDKQSLADYPAYSPLIFITGDRLVNH</sequence>
<organism evidence="1 2">
    <name type="scientific">Nostoc favosum CHAB5714</name>
    <dbReference type="NCBI Taxonomy" id="2780399"/>
    <lineage>
        <taxon>Bacteria</taxon>
        <taxon>Bacillati</taxon>
        <taxon>Cyanobacteriota</taxon>
        <taxon>Cyanophyceae</taxon>
        <taxon>Nostocales</taxon>
        <taxon>Nostocaceae</taxon>
        <taxon>Nostoc</taxon>
        <taxon>Nostoc favosum</taxon>
    </lineage>
</organism>
<dbReference type="Proteomes" id="UP001199525">
    <property type="component" value="Unassembled WGS sequence"/>
</dbReference>
<accession>A0ABS8INP2</accession>
<protein>
    <submittedName>
        <fullName evidence="1">Uncharacterized protein</fullName>
    </submittedName>
</protein>
<dbReference type="EMBL" id="JAIVFQ010000179">
    <property type="protein sequence ID" value="MCC5604978.1"/>
    <property type="molecule type" value="Genomic_DNA"/>
</dbReference>
<proteinExistence type="predicted"/>